<dbReference type="PANTHER" id="PTHR31029">
    <property type="entry name" value="CYCLIN-DEPENDENT KINASE-LIKE PROTEIN"/>
    <property type="match status" value="1"/>
</dbReference>
<feature type="compositionally biased region" description="Polar residues" evidence="1">
    <location>
        <begin position="78"/>
        <end position="89"/>
    </location>
</feature>
<dbReference type="EMBL" id="CM035417">
    <property type="protein sequence ID" value="KAH7422918.1"/>
    <property type="molecule type" value="Genomic_DNA"/>
</dbReference>
<dbReference type="AlphaFoldDB" id="A0A8T2TQU3"/>
<gene>
    <name evidence="2" type="ORF">KP509_12G031900</name>
</gene>
<dbReference type="EMBL" id="CM035417">
    <property type="protein sequence ID" value="KAH7422920.1"/>
    <property type="molecule type" value="Genomic_DNA"/>
</dbReference>
<evidence type="ECO:0000313" key="2">
    <source>
        <dbReference type="EMBL" id="KAH7422919.1"/>
    </source>
</evidence>
<protein>
    <submittedName>
        <fullName evidence="2">Uncharacterized protein</fullName>
    </submittedName>
</protein>
<keyword evidence="3" id="KW-1185">Reference proteome</keyword>
<dbReference type="Proteomes" id="UP000825935">
    <property type="component" value="Chromosome 12"/>
</dbReference>
<organism evidence="2 3">
    <name type="scientific">Ceratopteris richardii</name>
    <name type="common">Triangle waterfern</name>
    <dbReference type="NCBI Taxonomy" id="49495"/>
    <lineage>
        <taxon>Eukaryota</taxon>
        <taxon>Viridiplantae</taxon>
        <taxon>Streptophyta</taxon>
        <taxon>Embryophyta</taxon>
        <taxon>Tracheophyta</taxon>
        <taxon>Polypodiopsida</taxon>
        <taxon>Polypodiidae</taxon>
        <taxon>Polypodiales</taxon>
        <taxon>Pteridineae</taxon>
        <taxon>Pteridaceae</taxon>
        <taxon>Parkerioideae</taxon>
        <taxon>Ceratopteris</taxon>
    </lineage>
</organism>
<feature type="region of interest" description="Disordered" evidence="1">
    <location>
        <begin position="63"/>
        <end position="89"/>
    </location>
</feature>
<feature type="compositionally biased region" description="Low complexity" evidence="1">
    <location>
        <begin position="171"/>
        <end position="182"/>
    </location>
</feature>
<accession>A0A8T2TQU3</accession>
<comment type="caution">
    <text evidence="2">The sequence shown here is derived from an EMBL/GenBank/DDBJ whole genome shotgun (WGS) entry which is preliminary data.</text>
</comment>
<feature type="region of interest" description="Disordered" evidence="1">
    <location>
        <begin position="171"/>
        <end position="190"/>
    </location>
</feature>
<evidence type="ECO:0000256" key="1">
    <source>
        <dbReference type="SAM" id="MobiDB-lite"/>
    </source>
</evidence>
<reference evidence="2" key="1">
    <citation type="submission" date="2021-08" db="EMBL/GenBank/DDBJ databases">
        <title>WGS assembly of Ceratopteris richardii.</title>
        <authorList>
            <person name="Marchant D.B."/>
            <person name="Chen G."/>
            <person name="Jenkins J."/>
            <person name="Shu S."/>
            <person name="Leebens-Mack J."/>
            <person name="Grimwood J."/>
            <person name="Schmutz J."/>
            <person name="Soltis P."/>
            <person name="Soltis D."/>
            <person name="Chen Z.-H."/>
        </authorList>
    </citation>
    <scope>NUCLEOTIDE SEQUENCE</scope>
    <source>
        <strain evidence="2">Whitten #5841</strain>
        <tissue evidence="2">Leaf</tissue>
    </source>
</reference>
<dbReference type="PANTHER" id="PTHR31029:SF4">
    <property type="entry name" value="CYCLIN-DEPENDENT KINASE-LIKE PROTEIN"/>
    <property type="match status" value="1"/>
</dbReference>
<proteinExistence type="predicted"/>
<evidence type="ECO:0000313" key="3">
    <source>
        <dbReference type="Proteomes" id="UP000825935"/>
    </source>
</evidence>
<sequence>MSTRVEFQEVEVSASFAQCPLSKGPLARSSFDLKADSTSVISSTRLLNPRSKNLHCEPTFCKQARHGHRQPHKDSYVGGSSSSQALHGDLGTSTATMSVQQAARNNRYHSGCINRENSESFQTCATETVASCDPHLSRSNPKYQNGRQDTSSKPISLVTGIFKCWSKNRQSSGSFQHSSASKQRLDSKPSTNILLQQTRLQQEALAETNDTRDMWEWHMEQQQDITSQEHSLLERNSLKDPRKVFPDSIGNSLNIKRNEFSLLGQNQIAEEGSCSSLEQEKSCNHVDREDGSNLRFIQGKLPQNGTGDITIHRESNSLTWDEYSELATTWQNVDFVSTMMLLFESAFLRCRAEVAYFCRVYMQQMILSGYALIRTLMEMEPNTIFSCKVHASYALEARVHTVMFRCFESDSFDDSGITHILEPRARAAAYAEDYVRMKGTNVEEALKVGSATYEEAFYSYCASKSEEVMNMFSWMSIGYRNSKERDRFMEAFLRAAKWVWLLHRLANSMHPPLRIFRVKHGHVIDPVYIESVSLPSIGSRCPKCPSSSPPKVEFMIMPGFISPSGKIFRCKAYQHYRCKQ</sequence>
<dbReference type="EMBL" id="CM035417">
    <property type="protein sequence ID" value="KAH7422919.1"/>
    <property type="molecule type" value="Genomic_DNA"/>
</dbReference>
<name>A0A8T2TQU3_CERRI</name>
<dbReference type="InterPro" id="IPR042316">
    <property type="entry name" value="IRKI-like"/>
</dbReference>
<dbReference type="OrthoDB" id="785851at2759"/>